<dbReference type="GO" id="GO:0008745">
    <property type="term" value="F:N-acetylmuramoyl-L-alanine amidase activity"/>
    <property type="evidence" value="ECO:0007669"/>
    <property type="project" value="UniProtKB-EC"/>
</dbReference>
<dbReference type="InterPro" id="IPR050695">
    <property type="entry name" value="N-acetylmuramoyl_amidase_3"/>
</dbReference>
<organism evidence="5 6">
    <name type="scientific">Clostridium perfringens</name>
    <dbReference type="NCBI Taxonomy" id="1502"/>
    <lineage>
        <taxon>Bacteria</taxon>
        <taxon>Bacillati</taxon>
        <taxon>Bacillota</taxon>
        <taxon>Clostridia</taxon>
        <taxon>Eubacteriales</taxon>
        <taxon>Clostridiaceae</taxon>
        <taxon>Clostridium</taxon>
    </lineage>
</organism>
<feature type="compositionally biased region" description="Low complexity" evidence="2">
    <location>
        <begin position="29"/>
        <end position="42"/>
    </location>
</feature>
<dbReference type="Gene3D" id="3.40.630.40">
    <property type="entry name" value="Zn-dependent exopeptidases"/>
    <property type="match status" value="1"/>
</dbReference>
<dbReference type="SMART" id="SM00646">
    <property type="entry name" value="Ami_3"/>
    <property type="match status" value="1"/>
</dbReference>
<feature type="compositionally biased region" description="Low complexity" evidence="2">
    <location>
        <begin position="50"/>
        <end position="62"/>
    </location>
</feature>
<proteinExistence type="predicted"/>
<dbReference type="AlphaFoldDB" id="A0A2X3AIH3"/>
<protein>
    <submittedName>
        <fullName evidence="5">N-acetylmuramoyl-L-alanine amidase domain-containing protein</fullName>
        <ecNumber evidence="5">3.5.1.28</ecNumber>
    </submittedName>
</protein>
<dbReference type="EMBL" id="UAWG01000025">
    <property type="protein sequence ID" value="SQB61850.1"/>
    <property type="molecule type" value="Genomic_DNA"/>
</dbReference>
<dbReference type="GO" id="GO:0009253">
    <property type="term" value="P:peptidoglycan catabolic process"/>
    <property type="evidence" value="ECO:0007669"/>
    <property type="project" value="InterPro"/>
</dbReference>
<evidence type="ECO:0000256" key="2">
    <source>
        <dbReference type="SAM" id="MobiDB-lite"/>
    </source>
</evidence>
<dbReference type="InterPro" id="IPR002508">
    <property type="entry name" value="MurNAc-LAA_cat"/>
</dbReference>
<dbReference type="PANTHER" id="PTHR30404:SF0">
    <property type="entry name" value="N-ACETYLMURAMOYL-L-ALANINE AMIDASE AMIC"/>
    <property type="match status" value="1"/>
</dbReference>
<dbReference type="Proteomes" id="UP000249986">
    <property type="component" value="Unassembled WGS sequence"/>
</dbReference>
<reference evidence="5 6" key="1">
    <citation type="submission" date="2018-06" db="EMBL/GenBank/DDBJ databases">
        <authorList>
            <consortium name="Pathogen Informatics"/>
            <person name="Doyle S."/>
        </authorList>
    </citation>
    <scope>NUCLEOTIDE SEQUENCE [LARGE SCALE GENOMIC DNA]</scope>
    <source>
        <strain evidence="5 6">NCTC10719</strain>
    </source>
</reference>
<name>A0A2X3AIH3_CLOPF</name>
<evidence type="ECO:0000313" key="5">
    <source>
        <dbReference type="EMBL" id="SQB61850.1"/>
    </source>
</evidence>
<sequence>MKKFLKILSIIIISSLMLLGCGSNSTKPNINKDSNSINNSNEENNETEKNNSNNENNSIDENNNTEKNDSKEGNIDQEKEKNKIDTNTDKETDKKSDVEPYCENEPNKANKDITIVIDPGHSSTISNETEPECPGSQKRKLKDTLGATGVQSKIPEYTITHGVAEELKKLLISEGYNVIMTKDSSDKQLSNIERTSIGNDNNANLIIRIHCDGVDSPKACGASILVPATKGNVTKDISDISYSYGEKILTAYTKYTGLKNRGVVVRDDLTGFNWSKVPIVLIELGFISNPNEDSYLSNPDNYIKIATGISNGINYCFAK</sequence>
<dbReference type="CDD" id="cd02696">
    <property type="entry name" value="MurNAc-LAA"/>
    <property type="match status" value="1"/>
</dbReference>
<dbReference type="EC" id="3.5.1.28" evidence="5"/>
<dbReference type="SUPFAM" id="SSF53187">
    <property type="entry name" value="Zn-dependent exopeptidases"/>
    <property type="match status" value="1"/>
</dbReference>
<dbReference type="RefSeq" id="WP_003448563.1">
    <property type="nucleotide sequence ID" value="NZ_CATNYD010000001.1"/>
</dbReference>
<dbReference type="PANTHER" id="PTHR30404">
    <property type="entry name" value="N-ACETYLMURAMOYL-L-ALANINE AMIDASE"/>
    <property type="match status" value="1"/>
</dbReference>
<evidence type="ECO:0000259" key="4">
    <source>
        <dbReference type="SMART" id="SM00646"/>
    </source>
</evidence>
<evidence type="ECO:0000256" key="1">
    <source>
        <dbReference type="ARBA" id="ARBA00022801"/>
    </source>
</evidence>
<keyword evidence="3" id="KW-0732">Signal</keyword>
<evidence type="ECO:0000313" key="6">
    <source>
        <dbReference type="Proteomes" id="UP000249986"/>
    </source>
</evidence>
<dbReference type="GO" id="GO:0030288">
    <property type="term" value="C:outer membrane-bounded periplasmic space"/>
    <property type="evidence" value="ECO:0007669"/>
    <property type="project" value="TreeGrafter"/>
</dbReference>
<keyword evidence="1 5" id="KW-0378">Hydrolase</keyword>
<gene>
    <name evidence="5" type="ORF">NCTC10719_03545</name>
</gene>
<dbReference type="PROSITE" id="PS51257">
    <property type="entry name" value="PROKAR_LIPOPROTEIN"/>
    <property type="match status" value="1"/>
</dbReference>
<feature type="chain" id="PRO_5039508636" evidence="3">
    <location>
        <begin position="21"/>
        <end position="319"/>
    </location>
</feature>
<evidence type="ECO:0000256" key="3">
    <source>
        <dbReference type="SAM" id="SignalP"/>
    </source>
</evidence>
<accession>A0A2X3AIH3</accession>
<feature type="region of interest" description="Disordered" evidence="2">
    <location>
        <begin position="27"/>
        <end position="108"/>
    </location>
</feature>
<feature type="domain" description="MurNAc-LAA" evidence="4">
    <location>
        <begin position="195"/>
        <end position="314"/>
    </location>
</feature>
<dbReference type="Pfam" id="PF01520">
    <property type="entry name" value="Amidase_3"/>
    <property type="match status" value="1"/>
</dbReference>
<feature type="compositionally biased region" description="Basic and acidic residues" evidence="2">
    <location>
        <begin position="64"/>
        <end position="98"/>
    </location>
</feature>
<feature type="signal peptide" evidence="3">
    <location>
        <begin position="1"/>
        <end position="20"/>
    </location>
</feature>